<proteinExistence type="predicted"/>
<dbReference type="Proteomes" id="UP000269208">
    <property type="component" value="Chromosome"/>
</dbReference>
<evidence type="ECO:0000256" key="1">
    <source>
        <dbReference type="SAM" id="SignalP"/>
    </source>
</evidence>
<keyword evidence="2" id="KW-0456">Lyase</keyword>
<dbReference type="EMBL" id="LR134190">
    <property type="protein sequence ID" value="VEB50682.1"/>
    <property type="molecule type" value="Genomic_DNA"/>
</dbReference>
<protein>
    <submittedName>
        <fullName evidence="2">Citrate lyase subunit alpha</fullName>
        <ecNumber evidence="2">4.1.3.6</ecNumber>
    </submittedName>
</protein>
<dbReference type="GO" id="GO:0008815">
    <property type="term" value="F:citrate (pro-3S)-lyase activity"/>
    <property type="evidence" value="ECO:0007669"/>
    <property type="project" value="UniProtKB-EC"/>
</dbReference>
<keyword evidence="1" id="KW-0732">Signal</keyword>
<gene>
    <name evidence="2" type="primary">citF_2</name>
    <name evidence="2" type="ORF">NCTC6754_00364</name>
</gene>
<evidence type="ECO:0000313" key="2">
    <source>
        <dbReference type="EMBL" id="VEB50682.1"/>
    </source>
</evidence>
<name>A0A3S5DM21_SALET</name>
<accession>A0A3S5DM21</accession>
<feature type="signal peptide" evidence="1">
    <location>
        <begin position="1"/>
        <end position="20"/>
    </location>
</feature>
<sequence>MSLSSACRAAMNLVMLTALAASHAAALWGMRRLMRSTLKCVVLLTEEWVEFPNYPASIAQESG</sequence>
<evidence type="ECO:0000313" key="3">
    <source>
        <dbReference type="Proteomes" id="UP000269208"/>
    </source>
</evidence>
<dbReference type="EC" id="4.1.3.6" evidence="2"/>
<reference evidence="2 3" key="1">
    <citation type="submission" date="2018-12" db="EMBL/GenBank/DDBJ databases">
        <authorList>
            <consortium name="Pathogen Informatics"/>
        </authorList>
    </citation>
    <scope>NUCLEOTIDE SEQUENCE [LARGE SCALE GENOMIC DNA]</scope>
    <source>
        <strain evidence="2 3">NCTC6754</strain>
    </source>
</reference>
<organism evidence="2 3">
    <name type="scientific">Salmonella enterica I</name>
    <dbReference type="NCBI Taxonomy" id="59201"/>
    <lineage>
        <taxon>Bacteria</taxon>
        <taxon>Pseudomonadati</taxon>
        <taxon>Pseudomonadota</taxon>
        <taxon>Gammaproteobacteria</taxon>
        <taxon>Enterobacterales</taxon>
        <taxon>Enterobacteriaceae</taxon>
        <taxon>Salmonella</taxon>
    </lineage>
</organism>
<dbReference type="AlphaFoldDB" id="A0A3S5DM21"/>
<feature type="chain" id="PRO_5018558601" evidence="1">
    <location>
        <begin position="21"/>
        <end position="63"/>
    </location>
</feature>